<comment type="similarity">
    <text evidence="1 7">Belongs to the bacterial ribosomal protein bS6 family.</text>
</comment>
<evidence type="ECO:0000256" key="4">
    <source>
        <dbReference type="ARBA" id="ARBA00022980"/>
    </source>
</evidence>
<dbReference type="CDD" id="cd00473">
    <property type="entry name" value="bS6"/>
    <property type="match status" value="1"/>
</dbReference>
<keyword evidence="5 7" id="KW-0687">Ribonucleoprotein</keyword>
<dbReference type="HAMAP" id="MF_00360">
    <property type="entry name" value="Ribosomal_bS6"/>
    <property type="match status" value="1"/>
</dbReference>
<dbReference type="SUPFAM" id="SSF54995">
    <property type="entry name" value="Ribosomal protein S6"/>
    <property type="match status" value="1"/>
</dbReference>
<evidence type="ECO:0000313" key="8">
    <source>
        <dbReference type="EMBL" id="PJE62479.1"/>
    </source>
</evidence>
<dbReference type="Pfam" id="PF01250">
    <property type="entry name" value="Ribosomal_S6"/>
    <property type="match status" value="1"/>
</dbReference>
<keyword evidence="4 7" id="KW-0689">Ribosomal protein</keyword>
<sequence>MASHYEFVFVVPSEPEHKQETVDLVRAIFKQNKAPILEEKDWGEKRLAYPINNERKGHYFIWNVDIPTSNIKEIRRLLNFEQKLMRYMLLEVAVKSKAETK</sequence>
<dbReference type="GO" id="GO:0070181">
    <property type="term" value="F:small ribosomal subunit rRNA binding"/>
    <property type="evidence" value="ECO:0007669"/>
    <property type="project" value="TreeGrafter"/>
</dbReference>
<accession>A0A2M8KRE7</accession>
<dbReference type="InterPro" id="IPR020815">
    <property type="entry name" value="Ribosomal_bS6_CS"/>
</dbReference>
<reference evidence="9" key="1">
    <citation type="submission" date="2017-09" db="EMBL/GenBank/DDBJ databases">
        <title>Depth-based differentiation of microbial function through sediment-hosted aquifers and enrichment of novel symbionts in the deep terrestrial subsurface.</title>
        <authorList>
            <person name="Probst A.J."/>
            <person name="Ladd B."/>
            <person name="Jarett J.K."/>
            <person name="Geller-Mcgrath D.E."/>
            <person name="Sieber C.M.K."/>
            <person name="Emerson J.B."/>
            <person name="Anantharaman K."/>
            <person name="Thomas B.C."/>
            <person name="Malmstrom R."/>
            <person name="Stieglmeier M."/>
            <person name="Klingl A."/>
            <person name="Woyke T."/>
            <person name="Ryan C.M."/>
            <person name="Banfield J.F."/>
        </authorList>
    </citation>
    <scope>NUCLEOTIDE SEQUENCE [LARGE SCALE GENOMIC DNA]</scope>
</reference>
<keyword evidence="3 7" id="KW-0694">RNA-binding</keyword>
<keyword evidence="2 7" id="KW-0699">rRNA-binding</keyword>
<dbReference type="Gene3D" id="3.30.70.60">
    <property type="match status" value="1"/>
</dbReference>
<dbReference type="NCBIfam" id="TIGR00166">
    <property type="entry name" value="S6"/>
    <property type="match status" value="1"/>
</dbReference>
<dbReference type="PROSITE" id="PS01048">
    <property type="entry name" value="RIBOSOMAL_S6"/>
    <property type="match status" value="1"/>
</dbReference>
<dbReference type="EMBL" id="PFED01000196">
    <property type="protein sequence ID" value="PJE62479.1"/>
    <property type="molecule type" value="Genomic_DNA"/>
</dbReference>
<gene>
    <name evidence="7 8" type="primary">rpsF</name>
    <name evidence="8" type="ORF">COU88_04785</name>
</gene>
<evidence type="ECO:0000256" key="1">
    <source>
        <dbReference type="ARBA" id="ARBA00009512"/>
    </source>
</evidence>
<evidence type="ECO:0000313" key="9">
    <source>
        <dbReference type="Proteomes" id="UP000229554"/>
    </source>
</evidence>
<dbReference type="AlphaFoldDB" id="A0A2M8KRE7"/>
<dbReference type="PANTHER" id="PTHR21011">
    <property type="entry name" value="MITOCHONDRIAL 28S RIBOSOMAL PROTEIN S6"/>
    <property type="match status" value="1"/>
</dbReference>
<name>A0A2M8KRE7_9BACT</name>
<protein>
    <recommendedName>
        <fullName evidence="6 7">Small ribosomal subunit protein bS6</fullName>
    </recommendedName>
</protein>
<dbReference type="Proteomes" id="UP000229554">
    <property type="component" value="Unassembled WGS sequence"/>
</dbReference>
<dbReference type="InterPro" id="IPR014717">
    <property type="entry name" value="Transl_elong_EF1B/ribsomal_bS6"/>
</dbReference>
<evidence type="ECO:0000256" key="2">
    <source>
        <dbReference type="ARBA" id="ARBA00022730"/>
    </source>
</evidence>
<comment type="caution">
    <text evidence="8">The sequence shown here is derived from an EMBL/GenBank/DDBJ whole genome shotgun (WGS) entry which is preliminary data.</text>
</comment>
<dbReference type="InterPro" id="IPR000529">
    <property type="entry name" value="Ribosomal_bS6"/>
</dbReference>
<dbReference type="GO" id="GO:0005737">
    <property type="term" value="C:cytoplasm"/>
    <property type="evidence" value="ECO:0007669"/>
    <property type="project" value="UniProtKB-ARBA"/>
</dbReference>
<comment type="function">
    <text evidence="7">Binds together with bS18 to 16S ribosomal RNA.</text>
</comment>
<evidence type="ECO:0000256" key="3">
    <source>
        <dbReference type="ARBA" id="ARBA00022884"/>
    </source>
</evidence>
<dbReference type="GO" id="GO:0006412">
    <property type="term" value="P:translation"/>
    <property type="evidence" value="ECO:0007669"/>
    <property type="project" value="UniProtKB-UniRule"/>
</dbReference>
<evidence type="ECO:0000256" key="6">
    <source>
        <dbReference type="ARBA" id="ARBA00035294"/>
    </source>
</evidence>
<dbReference type="InterPro" id="IPR020814">
    <property type="entry name" value="Ribosomal_S6_plastid/chlpt"/>
</dbReference>
<evidence type="ECO:0000256" key="5">
    <source>
        <dbReference type="ARBA" id="ARBA00023274"/>
    </source>
</evidence>
<organism evidence="8 9">
    <name type="scientific">Candidatus Roizmanbacteria bacterium CG10_big_fil_rev_8_21_14_0_10_39_6</name>
    <dbReference type="NCBI Taxonomy" id="1974853"/>
    <lineage>
        <taxon>Bacteria</taxon>
        <taxon>Candidatus Roizmaniibacteriota</taxon>
    </lineage>
</organism>
<dbReference type="PANTHER" id="PTHR21011:SF1">
    <property type="entry name" value="SMALL RIBOSOMAL SUBUNIT PROTEIN BS6M"/>
    <property type="match status" value="1"/>
</dbReference>
<dbReference type="GO" id="GO:1990904">
    <property type="term" value="C:ribonucleoprotein complex"/>
    <property type="evidence" value="ECO:0007669"/>
    <property type="project" value="UniProtKB-KW"/>
</dbReference>
<dbReference type="GO" id="GO:0005840">
    <property type="term" value="C:ribosome"/>
    <property type="evidence" value="ECO:0007669"/>
    <property type="project" value="UniProtKB-KW"/>
</dbReference>
<dbReference type="GO" id="GO:0003735">
    <property type="term" value="F:structural constituent of ribosome"/>
    <property type="evidence" value="ECO:0007669"/>
    <property type="project" value="InterPro"/>
</dbReference>
<evidence type="ECO:0000256" key="7">
    <source>
        <dbReference type="HAMAP-Rule" id="MF_00360"/>
    </source>
</evidence>
<dbReference type="InterPro" id="IPR035980">
    <property type="entry name" value="Ribosomal_bS6_sf"/>
</dbReference>
<proteinExistence type="inferred from homology"/>